<proteinExistence type="predicted"/>
<dbReference type="EMBL" id="JAAGMB010000641">
    <property type="protein sequence ID" value="NEB20484.1"/>
    <property type="molecule type" value="Genomic_DNA"/>
</dbReference>
<sequence>MAREDTKRSSGSAGSGSGGGVDTATRVLSVREPGQEAETSGEDDAGASAAPETSEAAGRDDAVPAAGNDGRLRDAVAAWVATADERA</sequence>
<dbReference type="GO" id="GO:0004180">
    <property type="term" value="F:carboxypeptidase activity"/>
    <property type="evidence" value="ECO:0007669"/>
    <property type="project" value="UniProtKB-KW"/>
</dbReference>
<dbReference type="AlphaFoldDB" id="A0A6N9US68"/>
<evidence type="ECO:0000313" key="2">
    <source>
        <dbReference type="EMBL" id="NEB20484.1"/>
    </source>
</evidence>
<evidence type="ECO:0000313" key="3">
    <source>
        <dbReference type="Proteomes" id="UP000469545"/>
    </source>
</evidence>
<accession>A0A6N9US68</accession>
<organism evidence="2 3">
    <name type="scientific">Streptomyces coelicoflavus</name>
    <dbReference type="NCBI Taxonomy" id="285562"/>
    <lineage>
        <taxon>Bacteria</taxon>
        <taxon>Bacillati</taxon>
        <taxon>Actinomycetota</taxon>
        <taxon>Actinomycetes</taxon>
        <taxon>Kitasatosporales</taxon>
        <taxon>Streptomycetaceae</taxon>
        <taxon>Streptomyces</taxon>
    </lineage>
</organism>
<keyword evidence="2" id="KW-0378">Hydrolase</keyword>
<feature type="region of interest" description="Disordered" evidence="1">
    <location>
        <begin position="1"/>
        <end position="70"/>
    </location>
</feature>
<evidence type="ECO:0000256" key="1">
    <source>
        <dbReference type="SAM" id="MobiDB-lite"/>
    </source>
</evidence>
<comment type="caution">
    <text evidence="2">The sequence shown here is derived from an EMBL/GenBank/DDBJ whole genome shotgun (WGS) entry which is preliminary data.</text>
</comment>
<dbReference type="Proteomes" id="UP000469545">
    <property type="component" value="Unassembled WGS sequence"/>
</dbReference>
<keyword evidence="2" id="KW-0121">Carboxypeptidase</keyword>
<reference evidence="2 3" key="1">
    <citation type="submission" date="2020-01" db="EMBL/GenBank/DDBJ databases">
        <title>Insect and environment-associated Actinomycetes.</title>
        <authorList>
            <person name="Currrie C."/>
            <person name="Chevrette M."/>
            <person name="Carlson C."/>
            <person name="Stubbendieck R."/>
            <person name="Wendt-Pienkowski E."/>
        </authorList>
    </citation>
    <scope>NUCLEOTIDE SEQUENCE [LARGE SCALE GENOMIC DNA]</scope>
    <source>
        <strain evidence="2 3">SID14172</strain>
    </source>
</reference>
<protein>
    <submittedName>
        <fullName evidence="2">D-alanyl-D-alanine carboxypeptidase</fullName>
    </submittedName>
</protein>
<keyword evidence="2" id="KW-0645">Protease</keyword>
<keyword evidence="3" id="KW-1185">Reference proteome</keyword>
<gene>
    <name evidence="2" type="ORF">G3I46_28975</name>
</gene>
<feature type="non-terminal residue" evidence="2">
    <location>
        <position position="87"/>
    </location>
</feature>
<name>A0A6N9US68_9ACTN</name>